<comment type="caution">
    <text evidence="3">The sequence shown here is derived from an EMBL/GenBank/DDBJ whole genome shotgun (WGS) entry which is preliminary data.</text>
</comment>
<proteinExistence type="predicted"/>
<name>A0A6C9QJ69_ECOLX</name>
<keyword evidence="2" id="KW-1133">Transmembrane helix</keyword>
<protein>
    <submittedName>
        <fullName evidence="3">Multidrug transporter subunit MdtA</fullName>
    </submittedName>
</protein>
<feature type="region of interest" description="Disordered" evidence="1">
    <location>
        <begin position="31"/>
        <end position="55"/>
    </location>
</feature>
<gene>
    <name evidence="3" type="ORF">GKE65_25665</name>
</gene>
<feature type="transmembrane region" description="Helical" evidence="2">
    <location>
        <begin position="9"/>
        <end position="26"/>
    </location>
</feature>
<dbReference type="EMBL" id="WKRU01000475">
    <property type="protein sequence ID" value="MSL41466.1"/>
    <property type="molecule type" value="Genomic_DNA"/>
</dbReference>
<keyword evidence="2" id="KW-0812">Transmembrane</keyword>
<organism evidence="3">
    <name type="scientific">Escherichia coli</name>
    <dbReference type="NCBI Taxonomy" id="562"/>
    <lineage>
        <taxon>Bacteria</taxon>
        <taxon>Pseudomonadati</taxon>
        <taxon>Pseudomonadota</taxon>
        <taxon>Gammaproteobacteria</taxon>
        <taxon>Enterobacterales</taxon>
        <taxon>Enterobacteriaceae</taxon>
        <taxon>Escherichia</taxon>
    </lineage>
</organism>
<reference evidence="3" key="1">
    <citation type="journal article" date="2019" name="Nat. Med.">
        <title>A library of human gut bacterial isolates paired with longitudinal multiomics data enables mechanistic microbiome research.</title>
        <authorList>
            <person name="Poyet M."/>
            <person name="Groussin M."/>
            <person name="Gibbons S.M."/>
            <person name="Avila-Pacheco J."/>
            <person name="Jiang X."/>
            <person name="Kearney S.M."/>
            <person name="Perrotta A.R."/>
            <person name="Berdy B."/>
            <person name="Zhao S."/>
            <person name="Lieberman T.D."/>
            <person name="Swanson P.K."/>
            <person name="Smith M."/>
            <person name="Roesemann S."/>
            <person name="Alexander J.E."/>
            <person name="Rich S.A."/>
            <person name="Livny J."/>
            <person name="Vlamakis H."/>
            <person name="Clish C."/>
            <person name="Bullock K."/>
            <person name="Deik A."/>
            <person name="Scott J."/>
            <person name="Pierce K.A."/>
            <person name="Xavier R.J."/>
            <person name="Alm E.J."/>
        </authorList>
    </citation>
    <scope>NUCLEOTIDE SEQUENCE</scope>
    <source>
        <strain evidence="3">BIOML-A446</strain>
    </source>
</reference>
<evidence type="ECO:0000313" key="3">
    <source>
        <dbReference type="EMBL" id="MSL41466.1"/>
    </source>
</evidence>
<accession>A0A6C9QJ69</accession>
<sequence>MKGSYKSRWVIVIVVVIAAIAAFWVWQGRNDSRSAAPGATKQAQQSPAGGRRGMR</sequence>
<dbReference type="AlphaFoldDB" id="A0A6C9QJ69"/>
<evidence type="ECO:0000256" key="1">
    <source>
        <dbReference type="SAM" id="MobiDB-lite"/>
    </source>
</evidence>
<feature type="non-terminal residue" evidence="3">
    <location>
        <position position="55"/>
    </location>
</feature>
<keyword evidence="2" id="KW-0472">Membrane</keyword>
<evidence type="ECO:0000256" key="2">
    <source>
        <dbReference type="SAM" id="Phobius"/>
    </source>
</evidence>